<organism evidence="1 2">
    <name type="scientific">Hyphomonas adhaerens MHS-3</name>
    <dbReference type="NCBI Taxonomy" id="1280949"/>
    <lineage>
        <taxon>Bacteria</taxon>
        <taxon>Pseudomonadati</taxon>
        <taxon>Pseudomonadota</taxon>
        <taxon>Alphaproteobacteria</taxon>
        <taxon>Hyphomonadales</taxon>
        <taxon>Hyphomonadaceae</taxon>
        <taxon>Hyphomonas</taxon>
    </lineage>
</organism>
<protein>
    <submittedName>
        <fullName evidence="1">Putative lipoprotein</fullName>
    </submittedName>
</protein>
<keyword evidence="2" id="KW-1185">Reference proteome</keyword>
<dbReference type="PATRIC" id="fig|1280949.3.peg.891"/>
<dbReference type="OrthoDB" id="8479681at2"/>
<sequence>MNKYVFSAAAAALFALVGCQGGGKRLSADAQVAATNVGTVNPYLWRASLDTFTNMPVQSTDPIGGLIVYDWKSFPGSENERIKATVYILDTRLRADGVKVAVFRQINQDGTWVDAPVDPETSMQLENAILDRARNLKNSQLG</sequence>
<dbReference type="eggNOG" id="ENOG50315UG">
    <property type="taxonomic scope" value="Bacteria"/>
</dbReference>
<dbReference type="STRING" id="1280949.HAD_04360"/>
<evidence type="ECO:0000313" key="2">
    <source>
        <dbReference type="Proteomes" id="UP000027446"/>
    </source>
</evidence>
<dbReference type="Proteomes" id="UP000027446">
    <property type="component" value="Unassembled WGS sequence"/>
</dbReference>
<proteinExistence type="predicted"/>
<dbReference type="InterPro" id="IPR021959">
    <property type="entry name" value="DUF3576"/>
</dbReference>
<dbReference type="Pfam" id="PF12100">
    <property type="entry name" value="DUF3576"/>
    <property type="match status" value="1"/>
</dbReference>
<evidence type="ECO:0000313" key="1">
    <source>
        <dbReference type="EMBL" id="KCZ84885.1"/>
    </source>
</evidence>
<dbReference type="PROSITE" id="PS51257">
    <property type="entry name" value="PROKAR_LIPOPROTEIN"/>
    <property type="match status" value="1"/>
</dbReference>
<dbReference type="EMBL" id="ARYH01000001">
    <property type="protein sequence ID" value="KCZ84885.1"/>
    <property type="molecule type" value="Genomic_DNA"/>
</dbReference>
<reference evidence="1 2" key="1">
    <citation type="journal article" date="2014" name="Antonie Van Leeuwenhoek">
        <title>Hyphomonas beringensis sp. nov. and Hyphomonas chukchiensis sp. nov., isolated from surface seawater of the Bering Sea and Chukchi Sea.</title>
        <authorList>
            <person name="Li C."/>
            <person name="Lai Q."/>
            <person name="Li G."/>
            <person name="Dong C."/>
            <person name="Wang J."/>
            <person name="Liao Y."/>
            <person name="Shao Z."/>
        </authorList>
    </citation>
    <scope>NUCLEOTIDE SEQUENCE [LARGE SCALE GENOMIC DNA]</scope>
    <source>
        <strain evidence="1 2">MHS-3</strain>
    </source>
</reference>
<name>A0A069E3V0_9PROT</name>
<dbReference type="RefSeq" id="WP_035569638.1">
    <property type="nucleotide sequence ID" value="NZ_ARYH01000001.1"/>
</dbReference>
<keyword evidence="1" id="KW-0449">Lipoprotein</keyword>
<accession>A0A069E3V0</accession>
<gene>
    <name evidence="1" type="ORF">HAD_04360</name>
</gene>
<comment type="caution">
    <text evidence="1">The sequence shown here is derived from an EMBL/GenBank/DDBJ whole genome shotgun (WGS) entry which is preliminary data.</text>
</comment>
<dbReference type="AlphaFoldDB" id="A0A069E3V0"/>